<dbReference type="InterPro" id="IPR010982">
    <property type="entry name" value="Lambda_DNA-bd_dom_sf"/>
</dbReference>
<keyword evidence="1" id="KW-0805">Transcription regulation</keyword>
<keyword evidence="2" id="KW-0238">DNA-binding</keyword>
<reference evidence="7" key="1">
    <citation type="submission" date="2023-07" db="EMBL/GenBank/DDBJ databases">
        <title>30 novel species of actinomycetes from the DSMZ collection.</title>
        <authorList>
            <person name="Nouioui I."/>
        </authorList>
    </citation>
    <scope>NUCLEOTIDE SEQUENCE [LARGE SCALE GENOMIC DNA]</scope>
    <source>
        <strain evidence="7">DSM 44917</strain>
    </source>
</reference>
<evidence type="ECO:0000256" key="2">
    <source>
        <dbReference type="ARBA" id="ARBA00023125"/>
    </source>
</evidence>
<name>A0ABU2L3A0_9ACTN</name>
<feature type="domain" description="HTH cro/C1-type" evidence="5">
    <location>
        <begin position="33"/>
        <end position="84"/>
    </location>
</feature>
<keyword evidence="7" id="KW-1185">Reference proteome</keyword>
<feature type="region of interest" description="Disordered" evidence="4">
    <location>
        <begin position="86"/>
        <end position="176"/>
    </location>
</feature>
<accession>A0ABU2L3A0</accession>
<gene>
    <name evidence="6" type="ORF">RM780_02265</name>
</gene>
<organism evidence="6 7">
    <name type="scientific">Streptomyces boetiae</name>
    <dbReference type="NCBI Taxonomy" id="3075541"/>
    <lineage>
        <taxon>Bacteria</taxon>
        <taxon>Bacillati</taxon>
        <taxon>Actinomycetota</taxon>
        <taxon>Actinomycetes</taxon>
        <taxon>Kitasatosporales</taxon>
        <taxon>Streptomycetaceae</taxon>
        <taxon>Streptomyces</taxon>
    </lineage>
</organism>
<evidence type="ECO:0000313" key="7">
    <source>
        <dbReference type="Proteomes" id="UP001183388"/>
    </source>
</evidence>
<dbReference type="Proteomes" id="UP001183388">
    <property type="component" value="Unassembled WGS sequence"/>
</dbReference>
<proteinExistence type="predicted"/>
<evidence type="ECO:0000256" key="4">
    <source>
        <dbReference type="SAM" id="MobiDB-lite"/>
    </source>
</evidence>
<dbReference type="CDD" id="cd00093">
    <property type="entry name" value="HTH_XRE"/>
    <property type="match status" value="1"/>
</dbReference>
<dbReference type="SUPFAM" id="SSF47413">
    <property type="entry name" value="lambda repressor-like DNA-binding domains"/>
    <property type="match status" value="1"/>
</dbReference>
<evidence type="ECO:0000259" key="5">
    <source>
        <dbReference type="PROSITE" id="PS50943"/>
    </source>
</evidence>
<dbReference type="PROSITE" id="PS50943">
    <property type="entry name" value="HTH_CROC1"/>
    <property type="match status" value="1"/>
</dbReference>
<dbReference type="Gene3D" id="1.10.260.40">
    <property type="entry name" value="lambda repressor-like DNA-binding domains"/>
    <property type="match status" value="1"/>
</dbReference>
<evidence type="ECO:0000256" key="3">
    <source>
        <dbReference type="ARBA" id="ARBA00023163"/>
    </source>
</evidence>
<feature type="compositionally biased region" description="Pro residues" evidence="4">
    <location>
        <begin position="96"/>
        <end position="117"/>
    </location>
</feature>
<feature type="compositionally biased region" description="Low complexity" evidence="4">
    <location>
        <begin position="118"/>
        <end position="134"/>
    </location>
</feature>
<feature type="compositionally biased region" description="Gly residues" evidence="4">
    <location>
        <begin position="162"/>
        <end position="172"/>
    </location>
</feature>
<keyword evidence="3" id="KW-0804">Transcription</keyword>
<dbReference type="InterPro" id="IPR052359">
    <property type="entry name" value="HTH-type_reg/antitoxin"/>
</dbReference>
<evidence type="ECO:0000313" key="6">
    <source>
        <dbReference type="EMBL" id="MDT0305788.1"/>
    </source>
</evidence>
<evidence type="ECO:0000256" key="1">
    <source>
        <dbReference type="ARBA" id="ARBA00023015"/>
    </source>
</evidence>
<dbReference type="RefSeq" id="WP_311628706.1">
    <property type="nucleotide sequence ID" value="NZ_JAVREN010000003.1"/>
</dbReference>
<dbReference type="PANTHER" id="PTHR36511">
    <property type="entry name" value="MERR FAMILY BACTERIAL REGULATORY PROTEIN"/>
    <property type="match status" value="1"/>
</dbReference>
<dbReference type="EMBL" id="JAVREN010000003">
    <property type="protein sequence ID" value="MDT0305788.1"/>
    <property type="molecule type" value="Genomic_DNA"/>
</dbReference>
<protein>
    <submittedName>
        <fullName evidence="6">Helix-turn-helix transcriptional regulator</fullName>
    </submittedName>
</protein>
<dbReference type="InterPro" id="IPR001387">
    <property type="entry name" value="Cro/C1-type_HTH"/>
</dbReference>
<sequence>MTHADGDMARILDAVHTLIERHSVLPPPLERARLRKAHGLTQADLAGALRVSRTTVVSWEAGRTEPRPPHREVYARLLERLGRLYPLGAPASEGPGTPPAPEPGRPPRTPPARPPAESPAGRGTTENTTGDPLPCTCPPPAGPTALGADPPSAGGATARPARGGGAVPGGPLGRPPVRSALHRLGASAVFTRNGWRLL</sequence>
<dbReference type="PANTHER" id="PTHR36511:SF3">
    <property type="entry name" value="ANTITOXIN HIGA-2"/>
    <property type="match status" value="1"/>
</dbReference>
<dbReference type="SMART" id="SM00530">
    <property type="entry name" value="HTH_XRE"/>
    <property type="match status" value="1"/>
</dbReference>
<dbReference type="Pfam" id="PF01381">
    <property type="entry name" value="HTH_3"/>
    <property type="match status" value="1"/>
</dbReference>
<feature type="compositionally biased region" description="Low complexity" evidence="4">
    <location>
        <begin position="143"/>
        <end position="161"/>
    </location>
</feature>
<comment type="caution">
    <text evidence="6">The sequence shown here is derived from an EMBL/GenBank/DDBJ whole genome shotgun (WGS) entry which is preliminary data.</text>
</comment>